<sequence>MTNKPQSNESDWRLAVFFLFPPCRLWRQKIKHSNSGIKIPLEIALSVQVKALEPSVGRRALPADAAMDQDTLNPKFRPARGCRVADLPGLVRQFSTQPDQNSGFVSQKRHT</sequence>
<reference evidence="1 2" key="1">
    <citation type="journal article" date="2019" name="Commun. Biol.">
        <title>The bagworm genome reveals a unique fibroin gene that provides high tensile strength.</title>
        <authorList>
            <person name="Kono N."/>
            <person name="Nakamura H."/>
            <person name="Ohtoshi R."/>
            <person name="Tomita M."/>
            <person name="Numata K."/>
            <person name="Arakawa K."/>
        </authorList>
    </citation>
    <scope>NUCLEOTIDE SEQUENCE [LARGE SCALE GENOMIC DNA]</scope>
</reference>
<accession>A0A4C1YVR3</accession>
<dbReference type="AlphaFoldDB" id="A0A4C1YVR3"/>
<keyword evidence="2" id="KW-1185">Reference proteome</keyword>
<proteinExistence type="predicted"/>
<evidence type="ECO:0000313" key="2">
    <source>
        <dbReference type="Proteomes" id="UP000299102"/>
    </source>
</evidence>
<name>A0A4C1YVR3_EUMVA</name>
<dbReference type="Proteomes" id="UP000299102">
    <property type="component" value="Unassembled WGS sequence"/>
</dbReference>
<protein>
    <submittedName>
        <fullName evidence="1">Uncharacterized protein</fullName>
    </submittedName>
</protein>
<gene>
    <name evidence="1" type="ORF">EVAR_63024_1</name>
</gene>
<dbReference type="EMBL" id="BGZK01001396">
    <property type="protein sequence ID" value="GBP79022.1"/>
    <property type="molecule type" value="Genomic_DNA"/>
</dbReference>
<organism evidence="1 2">
    <name type="scientific">Eumeta variegata</name>
    <name type="common">Bagworm moth</name>
    <name type="synonym">Eumeta japonica</name>
    <dbReference type="NCBI Taxonomy" id="151549"/>
    <lineage>
        <taxon>Eukaryota</taxon>
        <taxon>Metazoa</taxon>
        <taxon>Ecdysozoa</taxon>
        <taxon>Arthropoda</taxon>
        <taxon>Hexapoda</taxon>
        <taxon>Insecta</taxon>
        <taxon>Pterygota</taxon>
        <taxon>Neoptera</taxon>
        <taxon>Endopterygota</taxon>
        <taxon>Lepidoptera</taxon>
        <taxon>Glossata</taxon>
        <taxon>Ditrysia</taxon>
        <taxon>Tineoidea</taxon>
        <taxon>Psychidae</taxon>
        <taxon>Oiketicinae</taxon>
        <taxon>Eumeta</taxon>
    </lineage>
</organism>
<evidence type="ECO:0000313" key="1">
    <source>
        <dbReference type="EMBL" id="GBP79022.1"/>
    </source>
</evidence>
<comment type="caution">
    <text evidence="1">The sequence shown here is derived from an EMBL/GenBank/DDBJ whole genome shotgun (WGS) entry which is preliminary data.</text>
</comment>